<reference evidence="3" key="1">
    <citation type="journal article" date="2014" name="Int. J. Syst. Evol. Microbiol.">
        <title>Complete genome sequence of Corynebacterium casei LMG S-19264T (=DSM 44701T), isolated from a smear-ripened cheese.</title>
        <authorList>
            <consortium name="US DOE Joint Genome Institute (JGI-PGF)"/>
            <person name="Walter F."/>
            <person name="Albersmeier A."/>
            <person name="Kalinowski J."/>
            <person name="Ruckert C."/>
        </authorList>
    </citation>
    <scope>NUCLEOTIDE SEQUENCE</scope>
    <source>
        <strain evidence="3">CGMCC 1.15762</strain>
    </source>
</reference>
<organism evidence="3 4">
    <name type="scientific">Salipiger pallidus</name>
    <dbReference type="NCBI Taxonomy" id="1775170"/>
    <lineage>
        <taxon>Bacteria</taxon>
        <taxon>Pseudomonadati</taxon>
        <taxon>Pseudomonadota</taxon>
        <taxon>Alphaproteobacteria</taxon>
        <taxon>Rhodobacterales</taxon>
        <taxon>Roseobacteraceae</taxon>
        <taxon>Salipiger</taxon>
    </lineage>
</organism>
<protein>
    <recommendedName>
        <fullName evidence="5">Flagellar assembly protein FliH</fullName>
    </recommendedName>
</protein>
<dbReference type="GO" id="GO:0005829">
    <property type="term" value="C:cytosol"/>
    <property type="evidence" value="ECO:0007669"/>
    <property type="project" value="TreeGrafter"/>
</dbReference>
<keyword evidence="2" id="KW-0653">Protein transport</keyword>
<dbReference type="Proteomes" id="UP000617145">
    <property type="component" value="Unassembled WGS sequence"/>
</dbReference>
<dbReference type="PANTHER" id="PTHR34982:SF1">
    <property type="entry name" value="FLAGELLAR ASSEMBLY PROTEIN FLIH"/>
    <property type="match status" value="1"/>
</dbReference>
<evidence type="ECO:0008006" key="5">
    <source>
        <dbReference type="Google" id="ProtNLM"/>
    </source>
</evidence>
<reference evidence="3" key="2">
    <citation type="submission" date="2020-09" db="EMBL/GenBank/DDBJ databases">
        <authorList>
            <person name="Sun Q."/>
            <person name="Zhou Y."/>
        </authorList>
    </citation>
    <scope>NUCLEOTIDE SEQUENCE</scope>
    <source>
        <strain evidence="3">CGMCC 1.15762</strain>
    </source>
</reference>
<evidence type="ECO:0000256" key="1">
    <source>
        <dbReference type="ARBA" id="ARBA00022448"/>
    </source>
</evidence>
<dbReference type="InterPro" id="IPR051472">
    <property type="entry name" value="T3SS_Stator/FliH"/>
</dbReference>
<dbReference type="RefSeq" id="WP_188789469.1">
    <property type="nucleotide sequence ID" value="NZ_BMJV01000002.1"/>
</dbReference>
<name>A0A8J2ZIN8_9RHOB</name>
<evidence type="ECO:0000313" key="4">
    <source>
        <dbReference type="Proteomes" id="UP000617145"/>
    </source>
</evidence>
<keyword evidence="4" id="KW-1185">Reference proteome</keyword>
<keyword evidence="1" id="KW-0813">Transport</keyword>
<comment type="caution">
    <text evidence="3">The sequence shown here is derived from an EMBL/GenBank/DDBJ whole genome shotgun (WGS) entry which is preliminary data.</text>
</comment>
<dbReference type="PANTHER" id="PTHR34982">
    <property type="entry name" value="YOP PROTEINS TRANSLOCATION PROTEIN L"/>
    <property type="match status" value="1"/>
</dbReference>
<proteinExistence type="predicted"/>
<accession>A0A8J2ZIN8</accession>
<gene>
    <name evidence="3" type="ORF">GCM10011415_13590</name>
</gene>
<dbReference type="EMBL" id="BMJV01000002">
    <property type="protein sequence ID" value="GGG67781.1"/>
    <property type="molecule type" value="Genomic_DNA"/>
</dbReference>
<sequence>MSFVFDRNFDAEGEATARGETPVIGAVFTRAQYEQAVAEARAAGFEAGLEQGRAEAFDAAEGSQSARRLKAAEAVVPTLRALFEDAQAHHAALEAQMVEFVLSVFSQVAPDVLAALAESQARRETLGAVRMALGASQLTLFLPPDTVESASAELEAAAREAGFGGRLSLRPDPELSAGDVRAAWDNGVMSYSFAEVCARILGALGMTRDDIEQRLGQKLAGDRT</sequence>
<evidence type="ECO:0000313" key="3">
    <source>
        <dbReference type="EMBL" id="GGG67781.1"/>
    </source>
</evidence>
<dbReference type="GO" id="GO:0015031">
    <property type="term" value="P:protein transport"/>
    <property type="evidence" value="ECO:0007669"/>
    <property type="project" value="UniProtKB-KW"/>
</dbReference>
<evidence type="ECO:0000256" key="2">
    <source>
        <dbReference type="ARBA" id="ARBA00022927"/>
    </source>
</evidence>
<dbReference type="AlphaFoldDB" id="A0A8J2ZIN8"/>